<dbReference type="EMBL" id="QXFX01002211">
    <property type="protein sequence ID" value="KAE9079456.1"/>
    <property type="molecule type" value="Genomic_DNA"/>
</dbReference>
<protein>
    <recommendedName>
        <fullName evidence="1">Fe2OG dioxygenase domain-containing protein</fullName>
    </recommendedName>
</protein>
<evidence type="ECO:0000313" key="3">
    <source>
        <dbReference type="EMBL" id="KAE9079456.1"/>
    </source>
</evidence>
<evidence type="ECO:0000313" key="6">
    <source>
        <dbReference type="EMBL" id="KAE9204968.1"/>
    </source>
</evidence>
<dbReference type="InterPro" id="IPR005123">
    <property type="entry name" value="Oxoglu/Fe-dep_dioxygenase_dom"/>
</dbReference>
<comment type="caution">
    <text evidence="2">The sequence shown here is derived from an EMBL/GenBank/DDBJ whole genome shotgun (WGS) entry which is preliminary data.</text>
</comment>
<dbReference type="EMBL" id="QXFZ01000006">
    <property type="protein sequence ID" value="KAE9141130.1"/>
    <property type="molecule type" value="Genomic_DNA"/>
</dbReference>
<evidence type="ECO:0000259" key="1">
    <source>
        <dbReference type="PROSITE" id="PS51471"/>
    </source>
</evidence>
<reference evidence="10 11" key="1">
    <citation type="submission" date="2018-08" db="EMBL/GenBank/DDBJ databases">
        <title>Genomic investigation of the strawberry pathogen Phytophthora fragariae indicates pathogenicity is determined by transcriptional variation in three key races.</title>
        <authorList>
            <person name="Adams T.M."/>
            <person name="Armitage A.D."/>
            <person name="Sobczyk M.K."/>
            <person name="Bates H.J."/>
            <person name="Dunwell J.M."/>
            <person name="Nellist C.F."/>
            <person name="Harrison R.J."/>
        </authorList>
    </citation>
    <scope>NUCLEOTIDE SEQUENCE [LARGE SCALE GENOMIC DNA]</scope>
    <source>
        <strain evidence="9 12">A4</strain>
        <strain evidence="6 13">BC-1</strain>
        <strain evidence="8 16">BC-23</strain>
        <strain evidence="7 11">NOV-27</strain>
        <strain evidence="4 14">NOV-5</strain>
        <strain evidence="5 15">NOV-71</strain>
        <strain evidence="2 10">NOV-9</strain>
        <strain evidence="3 17">ONT-3</strain>
    </source>
</reference>
<dbReference type="EMBL" id="QXGC01000006">
    <property type="protein sequence ID" value="KAE9255982.1"/>
    <property type="molecule type" value="Genomic_DNA"/>
</dbReference>
<accession>A0A6A3G0D9</accession>
<evidence type="ECO:0000313" key="7">
    <source>
        <dbReference type="EMBL" id="KAE9215217.1"/>
    </source>
</evidence>
<evidence type="ECO:0000313" key="5">
    <source>
        <dbReference type="EMBL" id="KAE9141130.1"/>
    </source>
</evidence>
<dbReference type="Proteomes" id="UP000476176">
    <property type="component" value="Unassembled WGS sequence"/>
</dbReference>
<dbReference type="Proteomes" id="UP000429523">
    <property type="component" value="Unassembled WGS sequence"/>
</dbReference>
<evidence type="ECO:0000313" key="9">
    <source>
        <dbReference type="EMBL" id="KAE9330493.1"/>
    </source>
</evidence>
<dbReference type="EMBL" id="QXGE01000006">
    <property type="protein sequence ID" value="KAE9330493.1"/>
    <property type="molecule type" value="Genomic_DNA"/>
</dbReference>
<dbReference type="InterPro" id="IPR044862">
    <property type="entry name" value="Pro_4_hyd_alph_FE2OG_OXY"/>
</dbReference>
<dbReference type="Proteomes" id="UP000433483">
    <property type="component" value="Unassembled WGS sequence"/>
</dbReference>
<dbReference type="EMBL" id="QXGD01001492">
    <property type="protein sequence ID" value="KAE9204968.1"/>
    <property type="molecule type" value="Genomic_DNA"/>
</dbReference>
<sequence>MDEGEGDLDDFKDCKWPFGGNGKPEDVAIPSGAGCAQINDVLARADEKAGEFSFGGQAHVLPSTAGLFVDGVGSIPVPITAEQAEMLITQCEKSPFGHDFDTKMDENVRKSWQLEPDMVQLKNPLWKTGLDELTKTIALRLGYENIPLESTLYKLLMYGEGGHFVKHQDTEKKDGMIATLVVQLPSLHEGGDLVVHSKGKVRYRHDFGKSDGTAAYLPHYAVHYADSEHAVEKVTKGYRLVLVYSICLPKTMRHFKRDPDDGLIEELAEAIANIDPEDDDSFALLLGHNYTEKSIMDLGFGAFKGIDRARVGVLEGANAVVPTDKQLKLLIGKLSHDIFYETEYTNSRVFAHMNSITWYSMAGEALGSTRNLLSTLNFLNPSQEMLVELWMPHGICKRGGYTGNEGPTKSTVYCTYAIIAWPAALHTEKTLEYMPEDVGVELLSAQKSTDAAVLRDFLENLNARLEGQGKVAWYSYRDDVSVKFCRTLCELLVAAGDSELVNFFFSKLCPSLDGLEDNESLIQPMISIVRAFDWNDIGQVILKTFGEFVSRRGEILGASNLEMNLKVVTGLDNGAAKQALLKLAAEKAACFPKDGLCLDGPVELLLEHAIRCEDKTIFDSVVNVFKEVDASLLEYVATTISQSIRDMDPTNERYPVLASIVSKRIEWLKSQIEVLDKPFTWEMSDAEFSDNAKVQAFLRGPAVSMKMTKSVHKFKGFQDARNCAADWMRNNQRNASFEMQASSTSGNAIVTITKTRKWYTGCQRNCTGTRRS</sequence>
<evidence type="ECO:0000313" key="15">
    <source>
        <dbReference type="Proteomes" id="UP000441208"/>
    </source>
</evidence>
<evidence type="ECO:0000313" key="16">
    <source>
        <dbReference type="Proteomes" id="UP000476176"/>
    </source>
</evidence>
<proteinExistence type="predicted"/>
<feature type="domain" description="Fe2OG dioxygenase" evidence="1">
    <location>
        <begin position="147"/>
        <end position="248"/>
    </location>
</feature>
<evidence type="ECO:0000313" key="2">
    <source>
        <dbReference type="EMBL" id="KAE8950211.1"/>
    </source>
</evidence>
<evidence type="ECO:0000313" key="12">
    <source>
        <dbReference type="Proteomes" id="UP000437068"/>
    </source>
</evidence>
<evidence type="ECO:0000313" key="10">
    <source>
        <dbReference type="Proteomes" id="UP000429523"/>
    </source>
</evidence>
<dbReference type="PROSITE" id="PS51471">
    <property type="entry name" value="FE2OG_OXY"/>
    <property type="match status" value="1"/>
</dbReference>
<evidence type="ECO:0000313" key="11">
    <source>
        <dbReference type="Proteomes" id="UP000433483"/>
    </source>
</evidence>
<dbReference type="Proteomes" id="UP000441208">
    <property type="component" value="Unassembled WGS sequence"/>
</dbReference>
<dbReference type="Proteomes" id="UP000488956">
    <property type="component" value="Unassembled WGS sequence"/>
</dbReference>
<evidence type="ECO:0000313" key="13">
    <source>
        <dbReference type="Proteomes" id="UP000440367"/>
    </source>
</evidence>
<dbReference type="Proteomes" id="UP000440732">
    <property type="component" value="Unassembled WGS sequence"/>
</dbReference>
<dbReference type="OrthoDB" id="124619at2759"/>
<name>A0A6A3G0D9_9STRA</name>
<dbReference type="PANTHER" id="PTHR33099:SF7">
    <property type="entry name" value="MYND-TYPE DOMAIN-CONTAINING PROTEIN"/>
    <property type="match status" value="1"/>
</dbReference>
<dbReference type="Proteomes" id="UP000440367">
    <property type="component" value="Unassembled WGS sequence"/>
</dbReference>
<gene>
    <name evidence="9" type="ORF">PF001_g368</name>
    <name evidence="6" type="ORF">PF002_g20471</name>
    <name evidence="8" type="ORF">PF004_g304</name>
    <name evidence="7" type="ORF">PF005_g9516</name>
    <name evidence="4" type="ORF">PF006_g18668</name>
    <name evidence="5" type="ORF">PF007_g362</name>
    <name evidence="2" type="ORF">PF009_g261</name>
    <name evidence="3" type="ORF">PF010_g22747</name>
</gene>
<dbReference type="Proteomes" id="UP000437068">
    <property type="component" value="Unassembled WGS sequence"/>
</dbReference>
<dbReference type="AlphaFoldDB" id="A0A6A3G0D9"/>
<evidence type="ECO:0000313" key="14">
    <source>
        <dbReference type="Proteomes" id="UP000440732"/>
    </source>
</evidence>
<evidence type="ECO:0000313" key="4">
    <source>
        <dbReference type="EMBL" id="KAE9118115.1"/>
    </source>
</evidence>
<dbReference type="PANTHER" id="PTHR33099">
    <property type="entry name" value="FE2OG DIOXYGENASE DOMAIN-CONTAINING PROTEIN"/>
    <property type="match status" value="1"/>
</dbReference>
<organism evidence="2 10">
    <name type="scientific">Phytophthora fragariae</name>
    <dbReference type="NCBI Taxonomy" id="53985"/>
    <lineage>
        <taxon>Eukaryota</taxon>
        <taxon>Sar</taxon>
        <taxon>Stramenopiles</taxon>
        <taxon>Oomycota</taxon>
        <taxon>Peronosporomycetes</taxon>
        <taxon>Peronosporales</taxon>
        <taxon>Peronosporaceae</taxon>
        <taxon>Phytophthora</taxon>
    </lineage>
</organism>
<dbReference type="EMBL" id="QXGA01001474">
    <property type="protein sequence ID" value="KAE9118115.1"/>
    <property type="molecule type" value="Genomic_DNA"/>
</dbReference>
<dbReference type="EMBL" id="QXGB01000431">
    <property type="protein sequence ID" value="KAE9215217.1"/>
    <property type="molecule type" value="Genomic_DNA"/>
</dbReference>
<dbReference type="EMBL" id="QXGF01000005">
    <property type="protein sequence ID" value="KAE8950211.1"/>
    <property type="molecule type" value="Genomic_DNA"/>
</dbReference>
<dbReference type="Gene3D" id="2.60.120.620">
    <property type="entry name" value="q2cbj1_9rhob like domain"/>
    <property type="match status" value="1"/>
</dbReference>
<evidence type="ECO:0000313" key="8">
    <source>
        <dbReference type="EMBL" id="KAE9255982.1"/>
    </source>
</evidence>
<keyword evidence="11" id="KW-1185">Reference proteome</keyword>
<evidence type="ECO:0000313" key="17">
    <source>
        <dbReference type="Proteomes" id="UP000488956"/>
    </source>
</evidence>
<dbReference type="Pfam" id="PF13640">
    <property type="entry name" value="2OG-FeII_Oxy_3"/>
    <property type="match status" value="1"/>
</dbReference>